<dbReference type="AlphaFoldDB" id="A0AAJ0DJ95"/>
<evidence type="ECO:0000313" key="3">
    <source>
        <dbReference type="Proteomes" id="UP001271007"/>
    </source>
</evidence>
<sequence length="357" mass="38643">MCHQSWIRCKNIACHTPPSDVKYYGHVAFVPGVPEMCPQKCPSVPLLEPPSWSVLASQPMSRCAVCTAFGREETASSYQNIASATPGGTPTPLQPNESRVMPTGPSSSTSQFQGYFDVLKAHQPKAFEHTGPLVAMPSPNSSATGTSMPPIHQRGPFDEVQSNEAGGMPDVDVGSKSKRRATSAAQSMPIPSPSGSNLTGPTPNLSDSRSASSETQVVETKARPAWLPPSEPLTELPTGQIVPLAWMHHTKATGTTLRLSYSKSLELENNRSSQTPLILEDLADFKERQRGLRTDPGSLKQREMDREFALWAEDIAKTQPHWLTSKALKQNGERVLRKEGKATEIAFEVAGLGQSGM</sequence>
<dbReference type="Proteomes" id="UP001271007">
    <property type="component" value="Unassembled WGS sequence"/>
</dbReference>
<reference evidence="2" key="1">
    <citation type="submission" date="2023-04" db="EMBL/GenBank/DDBJ databases">
        <title>Black Yeasts Isolated from many extreme environments.</title>
        <authorList>
            <person name="Coleine C."/>
            <person name="Stajich J.E."/>
            <person name="Selbmann L."/>
        </authorList>
    </citation>
    <scope>NUCLEOTIDE SEQUENCE</scope>
    <source>
        <strain evidence="2">CCFEE 5312</strain>
    </source>
</reference>
<feature type="region of interest" description="Disordered" evidence="1">
    <location>
        <begin position="130"/>
        <end position="234"/>
    </location>
</feature>
<feature type="compositionally biased region" description="Polar residues" evidence="1">
    <location>
        <begin position="138"/>
        <end position="147"/>
    </location>
</feature>
<proteinExistence type="predicted"/>
<accession>A0AAJ0DJ95</accession>
<keyword evidence="3" id="KW-1185">Reference proteome</keyword>
<evidence type="ECO:0000256" key="1">
    <source>
        <dbReference type="SAM" id="MobiDB-lite"/>
    </source>
</evidence>
<evidence type="ECO:0000313" key="2">
    <source>
        <dbReference type="EMBL" id="KAK3051273.1"/>
    </source>
</evidence>
<name>A0AAJ0DJ95_9PEZI</name>
<dbReference type="EMBL" id="JAWDJX010000027">
    <property type="protein sequence ID" value="KAK3051273.1"/>
    <property type="molecule type" value="Genomic_DNA"/>
</dbReference>
<feature type="region of interest" description="Disordered" evidence="1">
    <location>
        <begin position="81"/>
        <end position="109"/>
    </location>
</feature>
<feature type="compositionally biased region" description="Polar residues" evidence="1">
    <location>
        <begin position="193"/>
        <end position="218"/>
    </location>
</feature>
<comment type="caution">
    <text evidence="2">The sequence shown here is derived from an EMBL/GenBank/DDBJ whole genome shotgun (WGS) entry which is preliminary data.</text>
</comment>
<organism evidence="2 3">
    <name type="scientific">Extremus antarcticus</name>
    <dbReference type="NCBI Taxonomy" id="702011"/>
    <lineage>
        <taxon>Eukaryota</taxon>
        <taxon>Fungi</taxon>
        <taxon>Dikarya</taxon>
        <taxon>Ascomycota</taxon>
        <taxon>Pezizomycotina</taxon>
        <taxon>Dothideomycetes</taxon>
        <taxon>Dothideomycetidae</taxon>
        <taxon>Mycosphaerellales</taxon>
        <taxon>Extremaceae</taxon>
        <taxon>Extremus</taxon>
    </lineage>
</organism>
<gene>
    <name evidence="2" type="ORF">LTR09_007669</name>
</gene>
<protein>
    <submittedName>
        <fullName evidence="2">Uncharacterized protein</fullName>
    </submittedName>
</protein>